<sequence length="22" mass="2916">MNMKIKNITEEEYNHFFHKWLY</sequence>
<evidence type="ECO:0000313" key="1">
    <source>
        <dbReference type="EMBL" id="SVE48090.1"/>
    </source>
</evidence>
<accession>A0A383DV38</accession>
<organism evidence="1">
    <name type="scientific">marine metagenome</name>
    <dbReference type="NCBI Taxonomy" id="408172"/>
    <lineage>
        <taxon>unclassified sequences</taxon>
        <taxon>metagenomes</taxon>
        <taxon>ecological metagenomes</taxon>
    </lineage>
</organism>
<protein>
    <submittedName>
        <fullName evidence="1">Uncharacterized protein</fullName>
    </submittedName>
</protein>
<proteinExistence type="predicted"/>
<reference evidence="1" key="1">
    <citation type="submission" date="2018-05" db="EMBL/GenBank/DDBJ databases">
        <authorList>
            <person name="Lanie J.A."/>
            <person name="Ng W.-L."/>
            <person name="Kazmierczak K.M."/>
            <person name="Andrzejewski T.M."/>
            <person name="Davidsen T.M."/>
            <person name="Wayne K.J."/>
            <person name="Tettelin H."/>
            <person name="Glass J.I."/>
            <person name="Rusch D."/>
            <person name="Podicherti R."/>
            <person name="Tsui H.-C.T."/>
            <person name="Winkler M.E."/>
        </authorList>
    </citation>
    <scope>NUCLEOTIDE SEQUENCE</scope>
</reference>
<feature type="non-terminal residue" evidence="1">
    <location>
        <position position="22"/>
    </location>
</feature>
<dbReference type="AlphaFoldDB" id="A0A383DV38"/>
<dbReference type="EMBL" id="UINC01220256">
    <property type="protein sequence ID" value="SVE48090.1"/>
    <property type="molecule type" value="Genomic_DNA"/>
</dbReference>
<name>A0A383DV38_9ZZZZ</name>
<gene>
    <name evidence="1" type="ORF">METZ01_LOCUS500944</name>
</gene>